<accession>A0A4Y1X4U8</accession>
<protein>
    <recommendedName>
        <fullName evidence="4">Fimbrillin family protein</fullName>
    </recommendedName>
</protein>
<organism evidence="2 3">
    <name type="scientific">Alistipes dispar</name>
    <dbReference type="NCBI Taxonomy" id="2585119"/>
    <lineage>
        <taxon>Bacteria</taxon>
        <taxon>Pseudomonadati</taxon>
        <taxon>Bacteroidota</taxon>
        <taxon>Bacteroidia</taxon>
        <taxon>Bacteroidales</taxon>
        <taxon>Rikenellaceae</taxon>
        <taxon>Alistipes</taxon>
    </lineage>
</organism>
<gene>
    <name evidence="2" type="ORF">A5CPEGH6_21340</name>
</gene>
<reference evidence="3" key="1">
    <citation type="submission" date="2019-06" db="EMBL/GenBank/DDBJ databases">
        <title>Alistipes onderdonkii subsp. vulgaris subsp. nov., Alistipes dispar sp. nov. and Alistipes communis sp. nov., isolated from human faeces, and creation of Alistipes onderdonkii subsp. onderdonkii subsp. nov.</title>
        <authorList>
            <person name="Sakamoto M."/>
            <person name="Ikeyama N."/>
            <person name="Ogata Y."/>
            <person name="Suda W."/>
            <person name="Iino T."/>
            <person name="Hattori M."/>
            <person name="Ohkuma M."/>
        </authorList>
    </citation>
    <scope>NUCLEOTIDE SEQUENCE [LARGE SCALE GENOMIC DNA]</scope>
    <source>
        <strain evidence="3">5CPEGH6</strain>
    </source>
</reference>
<dbReference type="Gene3D" id="2.60.40.2630">
    <property type="match status" value="1"/>
</dbReference>
<evidence type="ECO:0000256" key="1">
    <source>
        <dbReference type="SAM" id="MobiDB-lite"/>
    </source>
</evidence>
<dbReference type="CDD" id="cd13121">
    <property type="entry name" value="BF2867_like_C"/>
    <property type="match status" value="1"/>
</dbReference>
<dbReference type="CDD" id="cd13120">
    <property type="entry name" value="BF2867_like_N"/>
    <property type="match status" value="1"/>
</dbReference>
<evidence type="ECO:0008006" key="4">
    <source>
        <dbReference type="Google" id="ProtNLM"/>
    </source>
</evidence>
<evidence type="ECO:0000313" key="2">
    <source>
        <dbReference type="EMBL" id="BBL07496.1"/>
    </source>
</evidence>
<dbReference type="Proteomes" id="UP000319374">
    <property type="component" value="Chromosome"/>
</dbReference>
<name>A0A4Y1X4U8_9BACT</name>
<proteinExistence type="predicted"/>
<dbReference type="Pfam" id="PF13149">
    <property type="entry name" value="Mfa_like_1"/>
    <property type="match status" value="1"/>
</dbReference>
<feature type="region of interest" description="Disordered" evidence="1">
    <location>
        <begin position="210"/>
        <end position="232"/>
    </location>
</feature>
<sequence length="358" mass="38617">MFLLAAAAAALAGCAQNEVIDIPQTRAIGFDPYVGNTTRAAAKDTDLSALKAEGAGFIVLGGYEDGQTYVPVFDGTNETGSHITWNETSWEYSPINYWLEGKTYKFVAYAPAELQEDDLFDIDYAGNKLKMKDGGTFTADGETDLVVAEGKPQGYPVAAELVQMETVGFKFYHALSKVKFTFINGWRNAVTLKITNIKLSNVKNTGSLTTSGTMAQGSDKIQPSAWSGQTGTADYEDKAGGMNTNEYEASYEFENFLLPTALNDSQMKLTFTVQVTNSQGTGPDLGTGAGNPVVKEVVIPKDVVTEWKPGYAYNYKLTISGSTFGLKPIQFDGIDVDSEWGNGGEDDMDEEIEVVPGA</sequence>
<dbReference type="InterPro" id="IPR025049">
    <property type="entry name" value="Mfa-like_1"/>
</dbReference>
<dbReference type="EMBL" id="AP019736">
    <property type="protein sequence ID" value="BBL07496.1"/>
    <property type="molecule type" value="Genomic_DNA"/>
</dbReference>
<keyword evidence="3" id="KW-1185">Reference proteome</keyword>
<evidence type="ECO:0000313" key="3">
    <source>
        <dbReference type="Proteomes" id="UP000319374"/>
    </source>
</evidence>
<dbReference type="AlphaFoldDB" id="A0A4Y1X4U8"/>
<dbReference type="KEGG" id="ada:A5CPEGH6_21340"/>